<proteinExistence type="predicted"/>
<name>A0A9X3SAT5_9ACTN</name>
<accession>A0A9X3SAT5</accession>
<gene>
    <name evidence="1" type="ORF">OJ997_21340</name>
</gene>
<dbReference type="InterPro" id="IPR003791">
    <property type="entry name" value="UPF0178"/>
</dbReference>
<organism evidence="1 2">
    <name type="scientific">Solirubrobacter phytolaccae</name>
    <dbReference type="NCBI Taxonomy" id="1404360"/>
    <lineage>
        <taxon>Bacteria</taxon>
        <taxon>Bacillati</taxon>
        <taxon>Actinomycetota</taxon>
        <taxon>Thermoleophilia</taxon>
        <taxon>Solirubrobacterales</taxon>
        <taxon>Solirubrobacteraceae</taxon>
        <taxon>Solirubrobacter</taxon>
    </lineage>
</organism>
<keyword evidence="2" id="KW-1185">Reference proteome</keyword>
<evidence type="ECO:0000313" key="1">
    <source>
        <dbReference type="EMBL" id="MDA0182871.1"/>
    </source>
</evidence>
<dbReference type="RefSeq" id="WP_270027254.1">
    <property type="nucleotide sequence ID" value="NZ_JAPDDP010000042.1"/>
</dbReference>
<dbReference type="EMBL" id="JAPDDP010000042">
    <property type="protein sequence ID" value="MDA0182871.1"/>
    <property type="molecule type" value="Genomic_DNA"/>
</dbReference>
<protein>
    <submittedName>
        <fullName evidence="1">DUF188 domain-containing protein</fullName>
    </submittedName>
</protein>
<dbReference type="Pfam" id="PF02639">
    <property type="entry name" value="DUF188"/>
    <property type="match status" value="1"/>
</dbReference>
<comment type="caution">
    <text evidence="1">The sequence shown here is derived from an EMBL/GenBank/DDBJ whole genome shotgun (WGS) entry which is preliminary data.</text>
</comment>
<evidence type="ECO:0000313" key="2">
    <source>
        <dbReference type="Proteomes" id="UP001147653"/>
    </source>
</evidence>
<reference evidence="1" key="1">
    <citation type="submission" date="2022-10" db="EMBL/GenBank/DDBJ databases">
        <title>The WGS of Solirubrobacter phytolaccae KCTC 29190.</title>
        <authorList>
            <person name="Jiang Z."/>
        </authorList>
    </citation>
    <scope>NUCLEOTIDE SEQUENCE</scope>
    <source>
        <strain evidence="1">KCTC 29190</strain>
    </source>
</reference>
<dbReference type="Proteomes" id="UP001147653">
    <property type="component" value="Unassembled WGS sequence"/>
</dbReference>
<sequence>MRNVTVVLDSGPEDLIGTAGSVTVVRAPRRGRDAADDEIVRRVAPGDRVITSDATLAARVREQGADVEGAGTFRRRLDSAQ</sequence>
<dbReference type="AlphaFoldDB" id="A0A9X3SAT5"/>